<dbReference type="OrthoDB" id="9801646at2"/>
<feature type="domain" description="Carbohydrate-binding" evidence="1">
    <location>
        <begin position="42"/>
        <end position="212"/>
    </location>
</feature>
<dbReference type="RefSeq" id="WP_038531410.1">
    <property type="nucleotide sequence ID" value="NZ_HG315671.1"/>
</dbReference>
<name>T2KPD8_FORAG</name>
<sequence>MKTYTVNRIEESTLNINGLGNSTPWKTAELLTDFIAPWDLEFKPKVAFKALWDVNNFYFCFHVEDQEVYLNTTDDSIESIGSSDRVELFFRKDKDLNPYYCLEMDSSARLMDFKAKAGKVFDFDWNWSKHGIELKSNVNANGYTLEGVVSISVLKELKLLYNSQLEVGIFAAKFKLTNETQRHPIWMSWVHPQVTEPNFHQPLTFGSLILKG</sequence>
<protein>
    <submittedName>
        <fullName evidence="2">Putative carbohydrate binding module (CBM9)</fullName>
    </submittedName>
</protein>
<proteinExistence type="predicted"/>
<evidence type="ECO:0000313" key="3">
    <source>
        <dbReference type="Proteomes" id="UP000016160"/>
    </source>
</evidence>
<gene>
    <name evidence="2" type="ORF">BN863_26260</name>
</gene>
<evidence type="ECO:0000259" key="1">
    <source>
        <dbReference type="Pfam" id="PF06452"/>
    </source>
</evidence>
<dbReference type="InterPro" id="IPR010502">
    <property type="entry name" value="Carb-bd_dom_fam9"/>
</dbReference>
<dbReference type="PATRIC" id="fig|1347342.6.peg.2642"/>
<dbReference type="GO" id="GO:0016052">
    <property type="term" value="P:carbohydrate catabolic process"/>
    <property type="evidence" value="ECO:0007669"/>
    <property type="project" value="InterPro"/>
</dbReference>
<dbReference type="AlphaFoldDB" id="T2KPD8"/>
<dbReference type="HOGENOM" id="CLU_100578_0_0_10"/>
<dbReference type="EMBL" id="HG315671">
    <property type="protein sequence ID" value="CDF80338.1"/>
    <property type="molecule type" value="Genomic_DNA"/>
</dbReference>
<dbReference type="eggNOG" id="ENOG5032SKS">
    <property type="taxonomic scope" value="Bacteria"/>
</dbReference>
<organism evidence="2 3">
    <name type="scientific">Formosa agariphila (strain DSM 15362 / KCTC 12365 / LMG 23005 / KMM 3901 / M-2Alg 35-1)</name>
    <dbReference type="NCBI Taxonomy" id="1347342"/>
    <lineage>
        <taxon>Bacteria</taxon>
        <taxon>Pseudomonadati</taxon>
        <taxon>Bacteroidota</taxon>
        <taxon>Flavobacteriia</taxon>
        <taxon>Flavobacteriales</taxon>
        <taxon>Flavobacteriaceae</taxon>
        <taxon>Formosa</taxon>
    </lineage>
</organism>
<dbReference type="GO" id="GO:0004553">
    <property type="term" value="F:hydrolase activity, hydrolyzing O-glycosyl compounds"/>
    <property type="evidence" value="ECO:0007669"/>
    <property type="project" value="InterPro"/>
</dbReference>
<dbReference type="SUPFAM" id="SSF49344">
    <property type="entry name" value="CBD9-like"/>
    <property type="match status" value="1"/>
</dbReference>
<evidence type="ECO:0000313" key="2">
    <source>
        <dbReference type="EMBL" id="CDF80338.1"/>
    </source>
</evidence>
<dbReference type="STRING" id="1347342.BN863_26260"/>
<dbReference type="Pfam" id="PF06452">
    <property type="entry name" value="CBM9_1"/>
    <property type="match status" value="1"/>
</dbReference>
<reference evidence="2 3" key="1">
    <citation type="journal article" date="2013" name="Appl. Environ. Microbiol.">
        <title>The genome of the alga-associated marine flavobacterium Formosa agariphila KMM 3901T reveals a broad potential for degradation of algal polysaccharides.</title>
        <authorList>
            <person name="Mann A.J."/>
            <person name="Hahnke R.L."/>
            <person name="Huang S."/>
            <person name="Werner J."/>
            <person name="Xing P."/>
            <person name="Barbeyron T."/>
            <person name="Huettel B."/>
            <person name="Stueber K."/>
            <person name="Reinhardt R."/>
            <person name="Harder J."/>
            <person name="Gloeckner F.O."/>
            <person name="Amann R.I."/>
            <person name="Teeling H."/>
        </authorList>
    </citation>
    <scope>NUCLEOTIDE SEQUENCE [LARGE SCALE GENOMIC DNA]</scope>
    <source>
        <strain evidence="3">DSM 15362 / KCTC 12365 / LMG 23005 / KMM 3901</strain>
    </source>
</reference>
<dbReference type="Proteomes" id="UP000016160">
    <property type="component" value="Chromosome"/>
</dbReference>
<dbReference type="GO" id="GO:0030246">
    <property type="term" value="F:carbohydrate binding"/>
    <property type="evidence" value="ECO:0007669"/>
    <property type="project" value="InterPro"/>
</dbReference>
<keyword evidence="3" id="KW-1185">Reference proteome</keyword>
<dbReference type="Gene3D" id="2.60.40.1190">
    <property type="match status" value="1"/>
</dbReference>
<accession>T2KPD8</accession>